<comment type="caution">
    <text evidence="6">The sequence shown here is derived from an EMBL/GenBank/DDBJ whole genome shotgun (WGS) entry which is preliminary data.</text>
</comment>
<feature type="region of interest" description="Disordered" evidence="2">
    <location>
        <begin position="437"/>
        <end position="467"/>
    </location>
</feature>
<evidence type="ECO:0000256" key="2">
    <source>
        <dbReference type="SAM" id="MobiDB-lite"/>
    </source>
</evidence>
<feature type="coiled-coil region" evidence="1">
    <location>
        <begin position="540"/>
        <end position="571"/>
    </location>
</feature>
<name>A0ABS7EZK3_9PROT</name>
<dbReference type="EMBL" id="JAHZUY010000004">
    <property type="protein sequence ID" value="MBW8268513.1"/>
    <property type="molecule type" value="Genomic_DNA"/>
</dbReference>
<evidence type="ECO:0000256" key="3">
    <source>
        <dbReference type="SAM" id="Phobius"/>
    </source>
</evidence>
<feature type="transmembrane region" description="Helical" evidence="3">
    <location>
        <begin position="626"/>
        <end position="649"/>
    </location>
</feature>
<evidence type="ECO:0000259" key="4">
    <source>
        <dbReference type="Pfam" id="PF09822"/>
    </source>
</evidence>
<dbReference type="Proteomes" id="UP001519924">
    <property type="component" value="Unassembled WGS sequence"/>
</dbReference>
<keyword evidence="3" id="KW-0472">Membrane</keyword>
<organism evidence="6 7">
    <name type="scientific">Caldovatus aquaticus</name>
    <dbReference type="NCBI Taxonomy" id="2865671"/>
    <lineage>
        <taxon>Bacteria</taxon>
        <taxon>Pseudomonadati</taxon>
        <taxon>Pseudomonadota</taxon>
        <taxon>Alphaproteobacteria</taxon>
        <taxon>Acetobacterales</taxon>
        <taxon>Roseomonadaceae</taxon>
        <taxon>Caldovatus</taxon>
    </lineage>
</organism>
<dbReference type="InterPro" id="IPR055396">
    <property type="entry name" value="DUF7088"/>
</dbReference>
<dbReference type="RefSeq" id="WP_220116016.1">
    <property type="nucleotide sequence ID" value="NZ_JAHZUY010000004.1"/>
</dbReference>
<evidence type="ECO:0000313" key="6">
    <source>
        <dbReference type="EMBL" id="MBW8268513.1"/>
    </source>
</evidence>
<gene>
    <name evidence="6" type="ORF">K1J50_03340</name>
</gene>
<feature type="domain" description="ABC-type uncharacterised transport system" evidence="4">
    <location>
        <begin position="194"/>
        <end position="509"/>
    </location>
</feature>
<reference evidence="6 7" key="1">
    <citation type="submission" date="2021-08" db="EMBL/GenBank/DDBJ databases">
        <title>Caldovatus sediminis gen. nov., sp. nov., a moderately thermophilic bacterium isolated from a hot spring.</title>
        <authorList>
            <person name="Hu C.-J."/>
            <person name="Li W.-J."/>
            <person name="Xian W.-D."/>
        </authorList>
    </citation>
    <scope>NUCLEOTIDE SEQUENCE [LARGE SCALE GENOMIC DNA]</scope>
    <source>
        <strain evidence="6 7">SYSU G05006</strain>
    </source>
</reference>
<evidence type="ECO:0000313" key="7">
    <source>
        <dbReference type="Proteomes" id="UP001519924"/>
    </source>
</evidence>
<dbReference type="Pfam" id="PF23357">
    <property type="entry name" value="DUF7088"/>
    <property type="match status" value="1"/>
</dbReference>
<keyword evidence="3" id="KW-0812">Transmembrane</keyword>
<proteinExistence type="predicted"/>
<dbReference type="InterPro" id="IPR019196">
    <property type="entry name" value="ABC_transp_unknown"/>
</dbReference>
<evidence type="ECO:0000259" key="5">
    <source>
        <dbReference type="Pfam" id="PF23357"/>
    </source>
</evidence>
<accession>A0ABS7EZK3</accession>
<keyword evidence="3" id="KW-1133">Transmembrane helix</keyword>
<sequence length="659" mass="72835">MSVATTAGTAAARPAPRPAARRGWSSAFALLAAAALAVGVNALADRLLPRARLDLTAQRLYTLSEGTRQVLAGLRDPVTLRLYYSRKLGAQLPIYGAYADRVREMLQEYAALSGGKIRLEFHDPEPFSETEDRALAYGLQGVPLDQSGEQVYFGLAGTNLLDDERTIPFFQPERERFLEYDLTRVVFELSNPRRPVVGVMSSLPLNGDPRLMMMRMGSGGGQPFVVMQQLRQFLTVRDIPLDAQRIADDVQVLIVAHAQNLSEATLYAIDQFVMRGGKLFVLTDPHSESQASRAPLGRPPASTASSLDRLLSAWGIEAPSDKVVLDLRGAWRVRANPQDRVQAVDYVAWYNLQGDSLNRADVATGELAQVTVASAGEVRRREGGPPIEFTPLLTTSERSMVVDAQRVRENPNPAQLLAEFRPDGQRRVIAARVRGELRSAFPDGPPQPPEGQERPADFPAHRTRTEGPANLVVAGDADILEDRFWVRIQDFFGQEIATPFSDNGAFVANVADTLAGGDALISLRSRGESLRPFTLVEDIRREADRKFRARERELQQTLEQTERRLRELRQGPAAGSAQGGQAAGAVITPEQRAEIDRARAEILRTRQELRTVQLELRRDIERLETWLRIANIALVPALLTLFAVFLGVARARRRAAARA</sequence>
<keyword evidence="7" id="KW-1185">Reference proteome</keyword>
<dbReference type="Pfam" id="PF09822">
    <property type="entry name" value="ABC_transp_aux"/>
    <property type="match status" value="1"/>
</dbReference>
<keyword evidence="1" id="KW-0175">Coiled coil</keyword>
<feature type="domain" description="DUF7088" evidence="5">
    <location>
        <begin position="58"/>
        <end position="157"/>
    </location>
</feature>
<feature type="compositionally biased region" description="Basic and acidic residues" evidence="2">
    <location>
        <begin position="451"/>
        <end position="465"/>
    </location>
</feature>
<evidence type="ECO:0000256" key="1">
    <source>
        <dbReference type="SAM" id="Coils"/>
    </source>
</evidence>
<protein>
    <submittedName>
        <fullName evidence="6">Gldg family protein</fullName>
    </submittedName>
</protein>